<keyword evidence="5 7" id="KW-0234">DNA repair</keyword>
<evidence type="ECO:0000256" key="8">
    <source>
        <dbReference type="SAM" id="MobiDB-lite"/>
    </source>
</evidence>
<gene>
    <name evidence="10" type="ORF">DPMN_098378</name>
</gene>
<keyword evidence="6 7" id="KW-0539">Nucleus</keyword>
<comment type="subunit">
    <text evidence="7">Component of the SMC5-SMC6 complex.</text>
</comment>
<evidence type="ECO:0000256" key="6">
    <source>
        <dbReference type="ARBA" id="ARBA00023242"/>
    </source>
</evidence>
<dbReference type="Pfam" id="PF08743">
    <property type="entry name" value="Nse4_C"/>
    <property type="match status" value="1"/>
</dbReference>
<evidence type="ECO:0000256" key="3">
    <source>
        <dbReference type="ARBA" id="ARBA00022763"/>
    </source>
</evidence>
<reference evidence="10" key="2">
    <citation type="submission" date="2020-11" db="EMBL/GenBank/DDBJ databases">
        <authorList>
            <person name="McCartney M.A."/>
            <person name="Auch B."/>
            <person name="Kono T."/>
            <person name="Mallez S."/>
            <person name="Becker A."/>
            <person name="Gohl D.M."/>
            <person name="Silverstein K.A.T."/>
            <person name="Koren S."/>
            <person name="Bechman K.B."/>
            <person name="Herman A."/>
            <person name="Abrahante J.E."/>
            <person name="Garbe J."/>
        </authorList>
    </citation>
    <scope>NUCLEOTIDE SEQUENCE</scope>
    <source>
        <strain evidence="10">Duluth1</strain>
        <tissue evidence="10">Whole animal</tissue>
    </source>
</reference>
<evidence type="ECO:0000256" key="2">
    <source>
        <dbReference type="ARBA" id="ARBA00008997"/>
    </source>
</evidence>
<dbReference type="InterPro" id="IPR027786">
    <property type="entry name" value="Nse4/EID"/>
</dbReference>
<evidence type="ECO:0000256" key="1">
    <source>
        <dbReference type="ARBA" id="ARBA00004123"/>
    </source>
</evidence>
<dbReference type="GO" id="GO:0030915">
    <property type="term" value="C:Smc5-Smc6 complex"/>
    <property type="evidence" value="ECO:0007669"/>
    <property type="project" value="UniProtKB-UniRule"/>
</dbReference>
<organism evidence="10 11">
    <name type="scientific">Dreissena polymorpha</name>
    <name type="common">Zebra mussel</name>
    <name type="synonym">Mytilus polymorpha</name>
    <dbReference type="NCBI Taxonomy" id="45954"/>
    <lineage>
        <taxon>Eukaryota</taxon>
        <taxon>Metazoa</taxon>
        <taxon>Spiralia</taxon>
        <taxon>Lophotrochozoa</taxon>
        <taxon>Mollusca</taxon>
        <taxon>Bivalvia</taxon>
        <taxon>Autobranchia</taxon>
        <taxon>Heteroconchia</taxon>
        <taxon>Euheterodonta</taxon>
        <taxon>Imparidentia</taxon>
        <taxon>Neoheterodontei</taxon>
        <taxon>Myida</taxon>
        <taxon>Dreissenoidea</taxon>
        <taxon>Dreissenidae</taxon>
        <taxon>Dreissena</taxon>
    </lineage>
</organism>
<evidence type="ECO:0000259" key="9">
    <source>
        <dbReference type="Pfam" id="PF08743"/>
    </source>
</evidence>
<proteinExistence type="inferred from homology"/>
<name>A0A9D4R5L1_DREPO</name>
<evidence type="ECO:0000313" key="10">
    <source>
        <dbReference type="EMBL" id="KAH3855809.1"/>
    </source>
</evidence>
<evidence type="ECO:0000256" key="5">
    <source>
        <dbReference type="ARBA" id="ARBA00023204"/>
    </source>
</evidence>
<keyword evidence="3 7" id="KW-0227">DNA damage</keyword>
<dbReference type="GO" id="GO:0006310">
    <property type="term" value="P:DNA recombination"/>
    <property type="evidence" value="ECO:0007669"/>
    <property type="project" value="UniProtKB-UniRule"/>
</dbReference>
<keyword evidence="4 7" id="KW-0233">DNA recombination</keyword>
<dbReference type="PANTHER" id="PTHR16140:SF0">
    <property type="entry name" value="NON-STRUCTURAL MAINTENANCE OF CHROMOSOMES ELEMENT 4"/>
    <property type="match status" value="1"/>
</dbReference>
<comment type="subcellular location">
    <subcellularLocation>
        <location evidence="1 7">Nucleus</location>
    </subcellularLocation>
</comment>
<accession>A0A9D4R5L1</accession>
<dbReference type="Proteomes" id="UP000828390">
    <property type="component" value="Unassembled WGS sequence"/>
</dbReference>
<dbReference type="EMBL" id="JAIWYP010000003">
    <property type="protein sequence ID" value="KAH3855809.1"/>
    <property type="molecule type" value="Genomic_DNA"/>
</dbReference>
<dbReference type="PANTHER" id="PTHR16140">
    <property type="entry name" value="NON-STRUCTURAL MAINTENANCE OF CHROMOSOMES ELEMENT 4"/>
    <property type="match status" value="1"/>
</dbReference>
<keyword evidence="11" id="KW-1185">Reference proteome</keyword>
<evidence type="ECO:0000256" key="7">
    <source>
        <dbReference type="RuleBase" id="RU365071"/>
    </source>
</evidence>
<protein>
    <recommendedName>
        <fullName evidence="7">Non-structural maintenance of chromosomes element 4</fullName>
    </recommendedName>
</protein>
<dbReference type="AlphaFoldDB" id="A0A9D4R5L1"/>
<feature type="domain" description="Non-structural maintenance of chromosome element 4 C-terminal" evidence="9">
    <location>
        <begin position="214"/>
        <end position="304"/>
    </location>
</feature>
<feature type="region of interest" description="Disordered" evidence="8">
    <location>
        <begin position="155"/>
        <end position="189"/>
    </location>
</feature>
<dbReference type="GO" id="GO:0006281">
    <property type="term" value="P:DNA repair"/>
    <property type="evidence" value="ECO:0007669"/>
    <property type="project" value="UniProtKB-UniRule"/>
</dbReference>
<comment type="function">
    <text evidence="7">Component of the SMC5-SMC6 complex, that promotes sister chromatid alignment after DNA damage and facilitates double-stranded DNA breaks (DSBs) repair via homologous recombination between sister chromatids.</text>
</comment>
<comment type="caution">
    <text evidence="10">The sequence shown here is derived from an EMBL/GenBank/DDBJ whole genome shotgun (WGS) entry which is preliminary data.</text>
</comment>
<evidence type="ECO:0000256" key="4">
    <source>
        <dbReference type="ARBA" id="ARBA00023172"/>
    </source>
</evidence>
<dbReference type="OrthoDB" id="361242at2759"/>
<sequence>MAANDDAEFETFDQDNDARRRIRSHYRTLIQDLQDRKDDLINPESEELEEKLDQINEEFQNVKRPREAVLDSASVNMIANIGRLKAQALSTEFVRFSPAEFASRISSYFGCRPIAHDEEVRISANTWAALGRSAAPLFASTPPLNLMLGSFERGPRAVRERQPRTQRAQDSQNQRETVPNQLTNFNDGDKCEATTEEVDRVLKILKSVFRKRKKISFFEFVINPDSFGHSVENLFYVSFLVRDGLAEIFIDEDLQIPMIRPADSGRRNAVSEEERSRQRRHQTVISLTPGDWKKLVTVYKVRQAQIPPRVSTNNGNR</sequence>
<dbReference type="GO" id="GO:0005634">
    <property type="term" value="C:nucleus"/>
    <property type="evidence" value="ECO:0007669"/>
    <property type="project" value="UniProtKB-SubCell"/>
</dbReference>
<feature type="compositionally biased region" description="Polar residues" evidence="8">
    <location>
        <begin position="165"/>
        <end position="186"/>
    </location>
</feature>
<reference evidence="10" key="1">
    <citation type="journal article" date="2019" name="bioRxiv">
        <title>The Genome of the Zebra Mussel, Dreissena polymorpha: A Resource for Invasive Species Research.</title>
        <authorList>
            <person name="McCartney M.A."/>
            <person name="Auch B."/>
            <person name="Kono T."/>
            <person name="Mallez S."/>
            <person name="Zhang Y."/>
            <person name="Obille A."/>
            <person name="Becker A."/>
            <person name="Abrahante J.E."/>
            <person name="Garbe J."/>
            <person name="Badalamenti J.P."/>
            <person name="Herman A."/>
            <person name="Mangelson H."/>
            <person name="Liachko I."/>
            <person name="Sullivan S."/>
            <person name="Sone E.D."/>
            <person name="Koren S."/>
            <person name="Silverstein K.A.T."/>
            <person name="Beckman K.B."/>
            <person name="Gohl D.M."/>
        </authorList>
    </citation>
    <scope>NUCLEOTIDE SEQUENCE</scope>
    <source>
        <strain evidence="10">Duluth1</strain>
        <tissue evidence="10">Whole animal</tissue>
    </source>
</reference>
<evidence type="ECO:0000313" key="11">
    <source>
        <dbReference type="Proteomes" id="UP000828390"/>
    </source>
</evidence>
<comment type="similarity">
    <text evidence="2 7">Belongs to the NSE4 family.</text>
</comment>
<dbReference type="InterPro" id="IPR014854">
    <property type="entry name" value="Nse4_C"/>
</dbReference>